<dbReference type="OrthoDB" id="6077919at2759"/>
<dbReference type="RefSeq" id="XP_052132358.1">
    <property type="nucleotide sequence ID" value="XM_052276398.1"/>
</dbReference>
<evidence type="ECO:0000256" key="5">
    <source>
        <dbReference type="ARBA" id="ARBA00022833"/>
    </source>
</evidence>
<accession>A0A9C6XV85</accession>
<feature type="compositionally biased region" description="Acidic residues" evidence="9">
    <location>
        <begin position="24"/>
        <end position="40"/>
    </location>
</feature>
<evidence type="ECO:0000256" key="6">
    <source>
        <dbReference type="ARBA" id="ARBA00023125"/>
    </source>
</evidence>
<name>A0A9C6XV85_FRAOC</name>
<feature type="non-terminal residue" evidence="12">
    <location>
        <position position="1"/>
    </location>
</feature>
<evidence type="ECO:0000313" key="12">
    <source>
        <dbReference type="RefSeq" id="XP_052132358.1"/>
    </source>
</evidence>
<dbReference type="InterPro" id="IPR013087">
    <property type="entry name" value="Znf_C2H2_type"/>
</dbReference>
<feature type="region of interest" description="Disordered" evidence="9">
    <location>
        <begin position="1"/>
        <end position="152"/>
    </location>
</feature>
<dbReference type="Pfam" id="PF00096">
    <property type="entry name" value="zf-C2H2"/>
    <property type="match status" value="3"/>
</dbReference>
<evidence type="ECO:0000256" key="8">
    <source>
        <dbReference type="PROSITE-ProRule" id="PRU00042"/>
    </source>
</evidence>
<dbReference type="SMART" id="SM00355">
    <property type="entry name" value="ZnF_C2H2"/>
    <property type="match status" value="5"/>
</dbReference>
<keyword evidence="4 8" id="KW-0863">Zinc-finger</keyword>
<organism evidence="11 12">
    <name type="scientific">Frankliniella occidentalis</name>
    <name type="common">Western flower thrips</name>
    <name type="synonym">Euthrips occidentalis</name>
    <dbReference type="NCBI Taxonomy" id="133901"/>
    <lineage>
        <taxon>Eukaryota</taxon>
        <taxon>Metazoa</taxon>
        <taxon>Ecdysozoa</taxon>
        <taxon>Arthropoda</taxon>
        <taxon>Hexapoda</taxon>
        <taxon>Insecta</taxon>
        <taxon>Pterygota</taxon>
        <taxon>Neoptera</taxon>
        <taxon>Paraneoptera</taxon>
        <taxon>Thysanoptera</taxon>
        <taxon>Terebrantia</taxon>
        <taxon>Thripoidea</taxon>
        <taxon>Thripidae</taxon>
        <taxon>Frankliniella</taxon>
    </lineage>
</organism>
<keyword evidence="2" id="KW-0479">Metal-binding</keyword>
<dbReference type="FunFam" id="3.30.160.60:FF:000744">
    <property type="entry name" value="zinc finger E-box-binding homeobox 1"/>
    <property type="match status" value="1"/>
</dbReference>
<gene>
    <name evidence="12" type="primary">LOC127751997</name>
</gene>
<evidence type="ECO:0000256" key="2">
    <source>
        <dbReference type="ARBA" id="ARBA00022723"/>
    </source>
</evidence>
<feature type="domain" description="C2H2-type" evidence="10">
    <location>
        <begin position="267"/>
        <end position="292"/>
    </location>
</feature>
<dbReference type="PANTHER" id="PTHR16515:SF49">
    <property type="entry name" value="GASTRULA ZINC FINGER PROTEIN XLCGF49.1-LIKE-RELATED"/>
    <property type="match status" value="1"/>
</dbReference>
<dbReference type="Proteomes" id="UP000504606">
    <property type="component" value="Unplaced"/>
</dbReference>
<dbReference type="KEGG" id="foc:127751997"/>
<evidence type="ECO:0000259" key="10">
    <source>
        <dbReference type="PROSITE" id="PS50157"/>
    </source>
</evidence>
<dbReference type="GO" id="GO:0010468">
    <property type="term" value="P:regulation of gene expression"/>
    <property type="evidence" value="ECO:0007669"/>
    <property type="project" value="UniProtKB-ARBA"/>
</dbReference>
<dbReference type="PANTHER" id="PTHR16515">
    <property type="entry name" value="PR DOMAIN ZINC FINGER PROTEIN"/>
    <property type="match status" value="1"/>
</dbReference>
<dbReference type="InterPro" id="IPR036236">
    <property type="entry name" value="Znf_C2H2_sf"/>
</dbReference>
<reference evidence="12" key="1">
    <citation type="submission" date="2025-08" db="UniProtKB">
        <authorList>
            <consortium name="RefSeq"/>
        </authorList>
    </citation>
    <scope>IDENTIFICATION</scope>
    <source>
        <tissue evidence="12">Whole organism</tissue>
    </source>
</reference>
<keyword evidence="6" id="KW-0238">DNA-binding</keyword>
<evidence type="ECO:0000256" key="7">
    <source>
        <dbReference type="ARBA" id="ARBA00023242"/>
    </source>
</evidence>
<sequence length="292" mass="31697">GALVAGGERISSGATPGEGPGEVSVDEGPELDELNQDDEQLGLVVTTWTSLQDEQCPAEDAARGGSGDGAVQPEQRDEEVAPPPGDATRQGGSTARCGTRDAQPAHNKQQDDQQASRVPRKKQLDRKYTGSGSGCKSNPSGALQANSSGGTGGALKCDVCEKSFSYASDLKRHKMYHTGEKPFSCDICPMRFTQTCHLVIHMRTHTGEKPFECDVCKTRFVEKGALVKHIRTHTGEKPFECDVCKMCFIEKGTLVRHMRTHTGEKPYKCEVCDKAFSRLSRLNIHKTICISV</sequence>
<dbReference type="AlphaFoldDB" id="A0A9C6XV85"/>
<dbReference type="FunFam" id="3.30.160.60:FF:000446">
    <property type="entry name" value="Zinc finger protein"/>
    <property type="match status" value="2"/>
</dbReference>
<dbReference type="InterPro" id="IPR050331">
    <property type="entry name" value="Zinc_finger"/>
</dbReference>
<feature type="domain" description="C2H2-type" evidence="10">
    <location>
        <begin position="211"/>
        <end position="238"/>
    </location>
</feature>
<dbReference type="SUPFAM" id="SSF57667">
    <property type="entry name" value="beta-beta-alpha zinc fingers"/>
    <property type="match status" value="3"/>
</dbReference>
<keyword evidence="5" id="KW-0862">Zinc</keyword>
<feature type="domain" description="C2H2-type" evidence="10">
    <location>
        <begin position="155"/>
        <end position="182"/>
    </location>
</feature>
<dbReference type="GO" id="GO:0003677">
    <property type="term" value="F:DNA binding"/>
    <property type="evidence" value="ECO:0007669"/>
    <property type="project" value="UniProtKB-KW"/>
</dbReference>
<protein>
    <submittedName>
        <fullName evidence="12">Zinc finger and SCAN domain-containing protein 5A-like</fullName>
    </submittedName>
</protein>
<dbReference type="PROSITE" id="PS50157">
    <property type="entry name" value="ZINC_FINGER_C2H2_2"/>
    <property type="match status" value="5"/>
</dbReference>
<evidence type="ECO:0000256" key="1">
    <source>
        <dbReference type="ARBA" id="ARBA00004123"/>
    </source>
</evidence>
<dbReference type="GeneID" id="127751997"/>
<keyword evidence="7" id="KW-0539">Nucleus</keyword>
<evidence type="ECO:0000256" key="3">
    <source>
        <dbReference type="ARBA" id="ARBA00022737"/>
    </source>
</evidence>
<evidence type="ECO:0000256" key="9">
    <source>
        <dbReference type="SAM" id="MobiDB-lite"/>
    </source>
</evidence>
<dbReference type="FunFam" id="3.30.160.60:FF:000176">
    <property type="entry name" value="zinc finger protein 70"/>
    <property type="match status" value="1"/>
</dbReference>
<dbReference type="GO" id="GO:0005634">
    <property type="term" value="C:nucleus"/>
    <property type="evidence" value="ECO:0007669"/>
    <property type="project" value="UniProtKB-SubCell"/>
</dbReference>
<evidence type="ECO:0000256" key="4">
    <source>
        <dbReference type="ARBA" id="ARBA00022771"/>
    </source>
</evidence>
<feature type="domain" description="C2H2-type" evidence="10">
    <location>
        <begin position="183"/>
        <end position="210"/>
    </location>
</feature>
<feature type="compositionally biased region" description="Polar residues" evidence="9">
    <location>
        <begin position="134"/>
        <end position="148"/>
    </location>
</feature>
<keyword evidence="11" id="KW-1185">Reference proteome</keyword>
<dbReference type="FunFam" id="3.30.160.60:FF:000264">
    <property type="entry name" value="Zinc finger protein 236"/>
    <property type="match status" value="1"/>
</dbReference>
<dbReference type="GO" id="GO:0008270">
    <property type="term" value="F:zinc ion binding"/>
    <property type="evidence" value="ECO:0007669"/>
    <property type="project" value="UniProtKB-KW"/>
</dbReference>
<dbReference type="PROSITE" id="PS00028">
    <property type="entry name" value="ZINC_FINGER_C2H2_1"/>
    <property type="match status" value="4"/>
</dbReference>
<proteinExistence type="predicted"/>
<comment type="subcellular location">
    <subcellularLocation>
        <location evidence="1">Nucleus</location>
    </subcellularLocation>
</comment>
<evidence type="ECO:0000313" key="11">
    <source>
        <dbReference type="Proteomes" id="UP000504606"/>
    </source>
</evidence>
<dbReference type="Pfam" id="PF13465">
    <property type="entry name" value="zf-H2C2_2"/>
    <property type="match status" value="1"/>
</dbReference>
<keyword evidence="3" id="KW-0677">Repeat</keyword>
<dbReference type="Gene3D" id="3.30.160.60">
    <property type="entry name" value="Classic Zinc Finger"/>
    <property type="match status" value="5"/>
</dbReference>
<feature type="domain" description="C2H2-type" evidence="10">
    <location>
        <begin position="239"/>
        <end position="266"/>
    </location>
</feature>